<dbReference type="GO" id="GO:0003723">
    <property type="term" value="F:RNA binding"/>
    <property type="evidence" value="ECO:0007669"/>
    <property type="project" value="UniProtKB-UniRule"/>
</dbReference>
<accession>A0A6P8HUB0</accession>
<feature type="domain" description="K Homology" evidence="3">
    <location>
        <begin position="43"/>
        <end position="113"/>
    </location>
</feature>
<dbReference type="InterPro" id="IPR004087">
    <property type="entry name" value="KH_dom"/>
</dbReference>
<dbReference type="PANTHER" id="PTHR10288">
    <property type="entry name" value="KH DOMAIN CONTAINING RNA BINDING PROTEIN"/>
    <property type="match status" value="1"/>
</dbReference>
<proteinExistence type="predicted"/>
<feature type="domain" description="K Homology" evidence="3">
    <location>
        <begin position="122"/>
        <end position="185"/>
    </location>
</feature>
<name>A0A6P8HUB0_ACTTE</name>
<dbReference type="RefSeq" id="XP_031558818.1">
    <property type="nucleotide sequence ID" value="XM_031702958.1"/>
</dbReference>
<dbReference type="InParanoid" id="A0A6P8HUB0"/>
<keyword evidence="2" id="KW-0694">RNA-binding</keyword>
<gene>
    <name evidence="5" type="primary">LOC116295202</name>
</gene>
<dbReference type="Gene3D" id="3.30.1370.10">
    <property type="entry name" value="K Homology domain, type 1"/>
    <property type="match status" value="2"/>
</dbReference>
<keyword evidence="4" id="KW-1185">Reference proteome</keyword>
<dbReference type="CDD" id="cd00105">
    <property type="entry name" value="KH-I"/>
    <property type="match status" value="2"/>
</dbReference>
<feature type="domain" description="K Homology" evidence="3">
    <location>
        <begin position="191"/>
        <end position="255"/>
    </location>
</feature>
<reference evidence="5" key="1">
    <citation type="submission" date="2025-08" db="UniProtKB">
        <authorList>
            <consortium name="RefSeq"/>
        </authorList>
    </citation>
    <scope>IDENTIFICATION</scope>
    <source>
        <tissue evidence="5">Tentacle</tissue>
    </source>
</reference>
<dbReference type="Proteomes" id="UP000515163">
    <property type="component" value="Unplaced"/>
</dbReference>
<dbReference type="Pfam" id="PF00013">
    <property type="entry name" value="KH_1"/>
    <property type="match status" value="3"/>
</dbReference>
<organism evidence="4 5">
    <name type="scientific">Actinia tenebrosa</name>
    <name type="common">Australian red waratah sea anemone</name>
    <dbReference type="NCBI Taxonomy" id="6105"/>
    <lineage>
        <taxon>Eukaryota</taxon>
        <taxon>Metazoa</taxon>
        <taxon>Cnidaria</taxon>
        <taxon>Anthozoa</taxon>
        <taxon>Hexacorallia</taxon>
        <taxon>Actiniaria</taxon>
        <taxon>Actiniidae</taxon>
        <taxon>Actinia</taxon>
    </lineage>
</organism>
<evidence type="ECO:0000313" key="4">
    <source>
        <dbReference type="Proteomes" id="UP000515163"/>
    </source>
</evidence>
<evidence type="ECO:0000313" key="5">
    <source>
        <dbReference type="RefSeq" id="XP_031558818.1"/>
    </source>
</evidence>
<dbReference type="InterPro" id="IPR036612">
    <property type="entry name" value="KH_dom_type_1_sf"/>
</dbReference>
<dbReference type="PROSITE" id="PS50084">
    <property type="entry name" value="KH_TYPE_1"/>
    <property type="match status" value="2"/>
</dbReference>
<evidence type="ECO:0000256" key="2">
    <source>
        <dbReference type="PROSITE-ProRule" id="PRU00117"/>
    </source>
</evidence>
<dbReference type="SMART" id="SM00322">
    <property type="entry name" value="KH"/>
    <property type="match status" value="3"/>
</dbReference>
<dbReference type="GeneID" id="116295202"/>
<evidence type="ECO:0000256" key="1">
    <source>
        <dbReference type="ARBA" id="ARBA00022737"/>
    </source>
</evidence>
<dbReference type="AlphaFoldDB" id="A0A6P8HUB0"/>
<evidence type="ECO:0000259" key="3">
    <source>
        <dbReference type="SMART" id="SM00322"/>
    </source>
</evidence>
<sequence>MLVGIPVVLHPSSAMTRRRQVHAGSKTKIQLTGTRRHERATTVKMKEIFKLPEPKNKGIIKQIIGPKGENLRHMEKKARIKPYDIRQKKNEVHIIGSEEQVEQIKTFLNEIIEKELKRQEEAKGEKVVPLPPEKTGLILGKDGSTLRAIEMETDTSISVKDKAAHIRGSHINKIRAAKKIEDILNKSTTSTDGKIKVSLPPNCELGRIFGQQFCNIDKIKRETGACVEEIKNAIYISGEASKCKKAIIMIKSKAADVCNKKPPPEQYNFLHATGQCADDYKLQEFDCPNPSWNGEKHFKVYRIDEDKGVQHTSEDLNTEELQKFLCEQLKKVQAENADQKVKAELFCHFGHLYIGNIDEELQKKTYELSDLKKEFKKDKKKESWRLRFDPAIKELEFKQLEEDLQNCNNGYKCTVDPHIRHDFQFYTPSCTSIRAKIFMDMDGNIDPKFSHQDIDIRKHGPKQVSSASPAPKYVLCDQLLTRARVNIMILSKGMDCRLAIRTVSPTEDQTGKAEIFEKDVTKYLDNVSIVNKEVCMPGDSEMPGNPGDYCLYYWRKCHRRKYKVEEEEFSITISEEDVMDVTGSGQKECTKTDIHLHCDEWDRLLTSGKWEPEQIVEKLPKFLNFVKLVQANISDPHDKKYE</sequence>
<dbReference type="SUPFAM" id="SSF54791">
    <property type="entry name" value="Eukaryotic type KH-domain (KH-domain type I)"/>
    <property type="match status" value="3"/>
</dbReference>
<keyword evidence="1" id="KW-0677">Repeat</keyword>
<dbReference type="KEGG" id="aten:116295202"/>
<protein>
    <submittedName>
        <fullName evidence="5">Uncharacterized protein LOC116295202 isoform X1</fullName>
    </submittedName>
</protein>
<dbReference type="InterPro" id="IPR004088">
    <property type="entry name" value="KH_dom_type_1"/>
</dbReference>
<dbReference type="OrthoDB" id="752362at2759"/>